<gene>
    <name evidence="2" type="ORF">C450_09427</name>
</gene>
<dbReference type="PANTHER" id="PTHR22916">
    <property type="entry name" value="GLYCOSYLTRANSFERASE"/>
    <property type="match status" value="1"/>
</dbReference>
<evidence type="ECO:0000313" key="2">
    <source>
        <dbReference type="EMBL" id="EMA53520.1"/>
    </source>
</evidence>
<organism evidence="2 3">
    <name type="scientific">Halococcus salifodinae DSM 8989</name>
    <dbReference type="NCBI Taxonomy" id="1227456"/>
    <lineage>
        <taxon>Archaea</taxon>
        <taxon>Methanobacteriati</taxon>
        <taxon>Methanobacteriota</taxon>
        <taxon>Stenosarchaea group</taxon>
        <taxon>Halobacteria</taxon>
        <taxon>Halobacteriales</taxon>
        <taxon>Halococcaceae</taxon>
        <taxon>Halococcus</taxon>
    </lineage>
</organism>
<dbReference type="SUPFAM" id="SSF53448">
    <property type="entry name" value="Nucleotide-diphospho-sugar transferases"/>
    <property type="match status" value="1"/>
</dbReference>
<comment type="caution">
    <text evidence="2">The sequence shown here is derived from an EMBL/GenBank/DDBJ whole genome shotgun (WGS) entry which is preliminary data.</text>
</comment>
<dbReference type="Gene3D" id="3.90.550.10">
    <property type="entry name" value="Spore Coat Polysaccharide Biosynthesis Protein SpsA, Chain A"/>
    <property type="match status" value="1"/>
</dbReference>
<dbReference type="PANTHER" id="PTHR22916:SF3">
    <property type="entry name" value="UDP-GLCNAC:BETAGAL BETA-1,3-N-ACETYLGLUCOSAMINYLTRANSFERASE-LIKE PROTEIN 1"/>
    <property type="match status" value="1"/>
</dbReference>
<proteinExistence type="predicted"/>
<dbReference type="AlphaFoldDB" id="M0NA68"/>
<keyword evidence="2" id="KW-0808">Transferase</keyword>
<reference evidence="2 3" key="1">
    <citation type="journal article" date="2014" name="PLoS Genet.">
        <title>Phylogenetically driven sequencing of extremely halophilic archaea reveals strategies for static and dynamic osmo-response.</title>
        <authorList>
            <person name="Becker E.A."/>
            <person name="Seitzer P.M."/>
            <person name="Tritt A."/>
            <person name="Larsen D."/>
            <person name="Krusor M."/>
            <person name="Yao A.I."/>
            <person name="Wu D."/>
            <person name="Madern D."/>
            <person name="Eisen J.A."/>
            <person name="Darling A.E."/>
            <person name="Facciotti M.T."/>
        </authorList>
    </citation>
    <scope>NUCLEOTIDE SEQUENCE [LARGE SCALE GENOMIC DNA]</scope>
    <source>
        <strain evidence="2 3">DSM 8989</strain>
    </source>
</reference>
<feature type="domain" description="Glycosyltransferase 2-like" evidence="1">
    <location>
        <begin position="7"/>
        <end position="131"/>
    </location>
</feature>
<accession>M0NA68</accession>
<dbReference type="EMBL" id="AOME01000051">
    <property type="protein sequence ID" value="EMA53520.1"/>
    <property type="molecule type" value="Genomic_DNA"/>
</dbReference>
<dbReference type="CDD" id="cd00761">
    <property type="entry name" value="Glyco_tranf_GTA_type"/>
    <property type="match status" value="1"/>
</dbReference>
<dbReference type="Proteomes" id="UP000011625">
    <property type="component" value="Unassembled WGS sequence"/>
</dbReference>
<dbReference type="InterPro" id="IPR029044">
    <property type="entry name" value="Nucleotide-diphossugar_trans"/>
</dbReference>
<dbReference type="Pfam" id="PF00535">
    <property type="entry name" value="Glycos_transf_2"/>
    <property type="match status" value="1"/>
</dbReference>
<name>M0NA68_9EURY</name>
<dbReference type="GO" id="GO:0016758">
    <property type="term" value="F:hexosyltransferase activity"/>
    <property type="evidence" value="ECO:0007669"/>
    <property type="project" value="UniProtKB-ARBA"/>
</dbReference>
<sequence length="306" mass="34767">MNDEIISIIIPTYFRNEQLAETIRSVHEQRYDPVEIIVVDDSGEGHAADDVDEFEDVVYIQLAENRGAQAARNVGLDVATGEYVQFLDDDDRIDPEKLPKQVAALRERPNASVAFCGIQYDSGEVHLPPPEVSGTVLEQALGFWNDIWRYSTLLVERSALDVVGPLQDTFEGSGDIWLRVELARITEFVAIREPLVFVGEGGEHLGLSWTALESRWKLLDRYEPLYDEADRDVRRHALAEANRLKALLYLRERRWSPRAILAFARVAYYAPTDRAQHIAELAASLFGRSGHELGRRFQHAVLDQLR</sequence>
<dbReference type="InterPro" id="IPR001173">
    <property type="entry name" value="Glyco_trans_2-like"/>
</dbReference>
<evidence type="ECO:0000259" key="1">
    <source>
        <dbReference type="Pfam" id="PF00535"/>
    </source>
</evidence>
<dbReference type="STRING" id="1227456.C450_09427"/>
<protein>
    <submittedName>
        <fullName evidence="2">Glycosyl transferase</fullName>
    </submittedName>
</protein>
<dbReference type="OrthoDB" id="46222at2157"/>
<dbReference type="RefSeq" id="WP_005042904.1">
    <property type="nucleotide sequence ID" value="NZ_AOME01000051.1"/>
</dbReference>
<keyword evidence="3" id="KW-1185">Reference proteome</keyword>
<evidence type="ECO:0000313" key="3">
    <source>
        <dbReference type="Proteomes" id="UP000011625"/>
    </source>
</evidence>
<dbReference type="PATRIC" id="fig|1227456.3.peg.1903"/>